<dbReference type="PROSITE" id="PS51892">
    <property type="entry name" value="SUBTILASE"/>
    <property type="match status" value="1"/>
</dbReference>
<dbReference type="InterPro" id="IPR036852">
    <property type="entry name" value="Peptidase_S8/S53_dom_sf"/>
</dbReference>
<name>A0A7J3V0C1_9CREN</name>
<evidence type="ECO:0000256" key="1">
    <source>
        <dbReference type="ARBA" id="ARBA00011073"/>
    </source>
</evidence>
<dbReference type="PROSITE" id="PS00136">
    <property type="entry name" value="SUBTILASE_ASP"/>
    <property type="match status" value="1"/>
</dbReference>
<evidence type="ECO:0000256" key="5">
    <source>
        <dbReference type="PIRSR" id="PIRSR615500-1"/>
    </source>
</evidence>
<evidence type="ECO:0000256" key="3">
    <source>
        <dbReference type="ARBA" id="ARBA00022801"/>
    </source>
</evidence>
<dbReference type="Pfam" id="PF00082">
    <property type="entry name" value="Peptidase_S8"/>
    <property type="match status" value="1"/>
</dbReference>
<dbReference type="PROSITE" id="PS00138">
    <property type="entry name" value="SUBTILASE_SER"/>
    <property type="match status" value="1"/>
</dbReference>
<feature type="active site" description="Charge relay system" evidence="5">
    <location>
        <position position="361"/>
    </location>
</feature>
<dbReference type="GO" id="GO:0006508">
    <property type="term" value="P:proteolysis"/>
    <property type="evidence" value="ECO:0007669"/>
    <property type="project" value="UniProtKB-KW"/>
</dbReference>
<keyword evidence="2 6" id="KW-0645">Protease</keyword>
<evidence type="ECO:0000259" key="7">
    <source>
        <dbReference type="Pfam" id="PF00082"/>
    </source>
</evidence>
<dbReference type="InterPro" id="IPR023827">
    <property type="entry name" value="Peptidase_S8_Asp-AS"/>
</dbReference>
<comment type="caution">
    <text evidence="8">The sequence shown here is derived from an EMBL/GenBank/DDBJ whole genome shotgun (WGS) entry which is preliminary data.</text>
</comment>
<dbReference type="PANTHER" id="PTHR43806">
    <property type="entry name" value="PEPTIDASE S8"/>
    <property type="match status" value="1"/>
</dbReference>
<keyword evidence="4 6" id="KW-0720">Serine protease</keyword>
<evidence type="ECO:0000256" key="4">
    <source>
        <dbReference type="ARBA" id="ARBA00022825"/>
    </source>
</evidence>
<dbReference type="EMBL" id="DRVT01000035">
    <property type="protein sequence ID" value="HHI49103.1"/>
    <property type="molecule type" value="Genomic_DNA"/>
</dbReference>
<dbReference type="InterPro" id="IPR050131">
    <property type="entry name" value="Peptidase_S8_subtilisin-like"/>
</dbReference>
<reference evidence="8" key="1">
    <citation type="journal article" date="2020" name="mSystems">
        <title>Genome- and Community-Level Interaction Insights into Carbon Utilization and Element Cycling Functions of Hydrothermarchaeota in Hydrothermal Sediment.</title>
        <authorList>
            <person name="Zhou Z."/>
            <person name="Liu Y."/>
            <person name="Xu W."/>
            <person name="Pan J."/>
            <person name="Luo Z.H."/>
            <person name="Li M."/>
        </authorList>
    </citation>
    <scope>NUCLEOTIDE SEQUENCE [LARGE SCALE GENOMIC DNA]</scope>
    <source>
        <strain evidence="8">SpSt-1038</strain>
    </source>
</reference>
<proteinExistence type="inferred from homology"/>
<dbReference type="AlphaFoldDB" id="A0A7J3V0C1"/>
<dbReference type="SUPFAM" id="SSF52743">
    <property type="entry name" value="Subtilisin-like"/>
    <property type="match status" value="1"/>
</dbReference>
<feature type="active site" description="Charge relay system" evidence="5">
    <location>
        <position position="59"/>
    </location>
</feature>
<feature type="domain" description="Peptidase S8/S53" evidence="7">
    <location>
        <begin position="50"/>
        <end position="394"/>
    </location>
</feature>
<dbReference type="Gene3D" id="3.40.50.200">
    <property type="entry name" value="Peptidase S8/S53 domain"/>
    <property type="match status" value="1"/>
</dbReference>
<sequence>MRAKLLLIFTLAVLVVASPVIAAPKVQLQPCSTWDYDMVNLEKVGPQYTGKGVYVAVLDTGLAPNWKDYFPNDRIATSLGKGFKEVLTWDQKTGELIETGKIIETTYIGSTGSTHGTHVVSTILGYNYYSPFDAAAGFPLPPIFIKGIAPDVTIIPIKVLSDYHIPYAHSGGGEYGDLVFGTDRAVAAGIDYATNLYIAGCRPMIITMSLGGPEPSPIIKDAIDRAIENGVIVVAAAGNEGEEGMSYPGAYDEVISVGSCGWTLEWRDPSNTSYFRLWWLQSPYYAFSDVAEDDSSVIYISDFSSRQLEGQYLDVVAPGSWVRGPYPGDPGYSHLPWWSNGYPALFRSINPGNFYYLGGTSMATPHVTGIVALMLQKNPTLTQSEVENILKSTALPILPGSAWVYDLYDASGAYAPSFYLRTWGADATGSGLVQADAALNAVPWQQ</sequence>
<feature type="active site" description="Charge relay system" evidence="5">
    <location>
        <position position="115"/>
    </location>
</feature>
<dbReference type="InterPro" id="IPR000209">
    <property type="entry name" value="Peptidase_S8/S53_dom"/>
</dbReference>
<organism evidence="8">
    <name type="scientific">Candidatus Methanosuratincola petrocarbonis</name>
    <name type="common">ex Vanwonterghem et al. 2016</name>
    <dbReference type="NCBI Taxonomy" id="1867261"/>
    <lineage>
        <taxon>Archaea</taxon>
        <taxon>Thermoproteota</taxon>
        <taxon>Methanosuratincolia</taxon>
        <taxon>Candidatus Methanomethylicales</taxon>
        <taxon>Candidatus Methanomethylicaceae</taxon>
        <taxon>Candidatus Methanosuratincola (ex Vanwonterghem et al. 2016)</taxon>
    </lineage>
</organism>
<dbReference type="PANTHER" id="PTHR43806:SF11">
    <property type="entry name" value="CEREVISIN-RELATED"/>
    <property type="match status" value="1"/>
</dbReference>
<evidence type="ECO:0000256" key="2">
    <source>
        <dbReference type="ARBA" id="ARBA00022670"/>
    </source>
</evidence>
<protein>
    <recommendedName>
        <fullName evidence="7">Peptidase S8/S53 domain-containing protein</fullName>
    </recommendedName>
</protein>
<dbReference type="GO" id="GO:0004252">
    <property type="term" value="F:serine-type endopeptidase activity"/>
    <property type="evidence" value="ECO:0007669"/>
    <property type="project" value="InterPro"/>
</dbReference>
<gene>
    <name evidence="8" type="ORF">ENL91_02915</name>
</gene>
<evidence type="ECO:0000256" key="6">
    <source>
        <dbReference type="RuleBase" id="RU003355"/>
    </source>
</evidence>
<dbReference type="InterPro" id="IPR015500">
    <property type="entry name" value="Peptidase_S8_subtilisin-rel"/>
</dbReference>
<evidence type="ECO:0000313" key="8">
    <source>
        <dbReference type="EMBL" id="HHI49103.1"/>
    </source>
</evidence>
<accession>A0A7J3V0C1</accession>
<dbReference type="PRINTS" id="PR00723">
    <property type="entry name" value="SUBTILISIN"/>
</dbReference>
<dbReference type="InterPro" id="IPR023828">
    <property type="entry name" value="Peptidase_S8_Ser-AS"/>
</dbReference>
<comment type="similarity">
    <text evidence="1 6">Belongs to the peptidase S8 family.</text>
</comment>
<keyword evidence="3 6" id="KW-0378">Hydrolase</keyword>